<gene>
    <name evidence="1" type="ORF">C1H69_22735</name>
</gene>
<reference evidence="1 2" key="1">
    <citation type="submission" date="2018-01" db="EMBL/GenBank/DDBJ databases">
        <title>Halomonas endophytica sp. nov., isolated from storage liquid in the stems of Populus euphratica.</title>
        <authorList>
            <person name="Chen C."/>
        </authorList>
    </citation>
    <scope>NUCLEOTIDE SEQUENCE [LARGE SCALE GENOMIC DNA]</scope>
    <source>
        <strain evidence="1 2">MC28</strain>
    </source>
</reference>
<dbReference type="Proteomes" id="UP000235803">
    <property type="component" value="Unassembled WGS sequence"/>
</dbReference>
<protein>
    <submittedName>
        <fullName evidence="1">DUF1289 domain-containing protein</fullName>
    </submittedName>
</protein>
<proteinExistence type="predicted"/>
<dbReference type="PANTHER" id="PTHR35175">
    <property type="entry name" value="DUF1289 DOMAIN-CONTAINING PROTEIN"/>
    <property type="match status" value="1"/>
</dbReference>
<evidence type="ECO:0000313" key="1">
    <source>
        <dbReference type="EMBL" id="PMR71755.1"/>
    </source>
</evidence>
<name>A0A2N7TU90_9GAMM</name>
<organism evidence="1 2">
    <name type="scientific">Billgrantia endophytica</name>
    <dbReference type="NCBI Taxonomy" id="2033802"/>
    <lineage>
        <taxon>Bacteria</taxon>
        <taxon>Pseudomonadati</taxon>
        <taxon>Pseudomonadota</taxon>
        <taxon>Gammaproteobacteria</taxon>
        <taxon>Oceanospirillales</taxon>
        <taxon>Halomonadaceae</taxon>
        <taxon>Billgrantia</taxon>
    </lineage>
</organism>
<dbReference type="OrthoDB" id="5296987at2"/>
<dbReference type="AlphaFoldDB" id="A0A2N7TU90"/>
<dbReference type="InterPro" id="IPR010710">
    <property type="entry name" value="DUF1289"/>
</dbReference>
<dbReference type="EMBL" id="PNRF01000050">
    <property type="protein sequence ID" value="PMR71755.1"/>
    <property type="molecule type" value="Genomic_DNA"/>
</dbReference>
<comment type="caution">
    <text evidence="1">The sequence shown here is derived from an EMBL/GenBank/DDBJ whole genome shotgun (WGS) entry which is preliminary data.</text>
</comment>
<dbReference type="PANTHER" id="PTHR35175:SF1">
    <property type="entry name" value="OXIDOREDUCTASE"/>
    <property type="match status" value="1"/>
</dbReference>
<dbReference type="Pfam" id="PF06945">
    <property type="entry name" value="DUF1289"/>
    <property type="match status" value="1"/>
</dbReference>
<keyword evidence="2" id="KW-1185">Reference proteome</keyword>
<accession>A0A2N7TU90</accession>
<evidence type="ECO:0000313" key="2">
    <source>
        <dbReference type="Proteomes" id="UP000235803"/>
    </source>
</evidence>
<sequence>MGAIITSPCVGLCSTTLGDSVCRGCQRGDVEICDWFGLSADERAVRMAELDTLRATVAARYLRVVDPGCLEEQLRRHRIRFRPEQPPLSRAMELLRIGRGRIQELSCYGLEPCEPVAGLRVGELHDLLIVALNEAAENRRQAQLTANG</sequence>